<reference evidence="4" key="1">
    <citation type="submission" date="2016-10" db="EMBL/GenBank/DDBJ databases">
        <authorList>
            <person name="Varghese N."/>
        </authorList>
    </citation>
    <scope>NUCLEOTIDE SEQUENCE [LARGE SCALE GENOMIC DNA]</scope>
    <source>
        <strain evidence="4">DSM 24868</strain>
    </source>
</reference>
<evidence type="ECO:0000313" key="3">
    <source>
        <dbReference type="EMBL" id="SEJ21170.1"/>
    </source>
</evidence>
<keyword evidence="4" id="KW-1185">Reference proteome</keyword>
<gene>
    <name evidence="3" type="ORF">SAMN05421637_1169</name>
</gene>
<feature type="compositionally biased region" description="Low complexity" evidence="1">
    <location>
        <begin position="132"/>
        <end position="151"/>
    </location>
</feature>
<dbReference type="InterPro" id="IPR052196">
    <property type="entry name" value="Bact_Kbp"/>
</dbReference>
<dbReference type="eggNOG" id="COG1652">
    <property type="taxonomic scope" value="Bacteria"/>
</dbReference>
<evidence type="ECO:0000313" key="4">
    <source>
        <dbReference type="Proteomes" id="UP000183315"/>
    </source>
</evidence>
<dbReference type="PANTHER" id="PTHR34700:SF4">
    <property type="entry name" value="PHAGE-LIKE ELEMENT PBSX PROTEIN XKDP"/>
    <property type="match status" value="1"/>
</dbReference>
<dbReference type="InterPro" id="IPR018392">
    <property type="entry name" value="LysM"/>
</dbReference>
<dbReference type="Proteomes" id="UP000183315">
    <property type="component" value="Unassembled WGS sequence"/>
</dbReference>
<dbReference type="OrthoDB" id="3210682at2"/>
<dbReference type="AlphaFoldDB" id="A0A1H6X8B2"/>
<organism evidence="3 4">
    <name type="scientific">Demequina mangrovi</name>
    <dbReference type="NCBI Taxonomy" id="1043493"/>
    <lineage>
        <taxon>Bacteria</taxon>
        <taxon>Bacillati</taxon>
        <taxon>Actinomycetota</taxon>
        <taxon>Actinomycetes</taxon>
        <taxon>Micrococcales</taxon>
        <taxon>Demequinaceae</taxon>
        <taxon>Demequina</taxon>
    </lineage>
</organism>
<evidence type="ECO:0008006" key="5">
    <source>
        <dbReference type="Google" id="ProtNLM"/>
    </source>
</evidence>
<dbReference type="Gene3D" id="3.10.350.10">
    <property type="entry name" value="LysM domain"/>
    <property type="match status" value="1"/>
</dbReference>
<evidence type="ECO:0000256" key="1">
    <source>
        <dbReference type="SAM" id="MobiDB-lite"/>
    </source>
</evidence>
<feature type="transmembrane region" description="Helical" evidence="2">
    <location>
        <begin position="21"/>
        <end position="49"/>
    </location>
</feature>
<dbReference type="STRING" id="1043493.SAMN05421637_1169"/>
<sequence length="237" mass="22977">MTRHGIMTKGDGGTTGGVGPASGAIGLAAVLAAATLGPLGGALAWHAALSLDARLWEPADLVAVLAGALAALVSAGFLLDVARALGAQLRGRAAPPATGRLARTVAATLAALLLGTGAAHADEPPPAVGWLPSAPTSPRAETAAPAPAVAAKAAAAPGSASASSPGDGTAHVRTVRPGESLWSITADEQGPDASAADIAAAWPELYAANADAIGADPDLIHPGLRLVLPDGLVEDAR</sequence>
<evidence type="ECO:0000256" key="2">
    <source>
        <dbReference type="SAM" id="Phobius"/>
    </source>
</evidence>
<keyword evidence="2" id="KW-0472">Membrane</keyword>
<dbReference type="RefSeq" id="WP_052405960.1">
    <property type="nucleotide sequence ID" value="NZ_BBLU01000013.1"/>
</dbReference>
<keyword evidence="2" id="KW-1133">Transmembrane helix</keyword>
<keyword evidence="2" id="KW-0812">Transmembrane</keyword>
<dbReference type="EMBL" id="FNZI01000002">
    <property type="protein sequence ID" value="SEJ21170.1"/>
    <property type="molecule type" value="Genomic_DNA"/>
</dbReference>
<feature type="transmembrane region" description="Helical" evidence="2">
    <location>
        <begin position="61"/>
        <end position="82"/>
    </location>
</feature>
<proteinExistence type="predicted"/>
<dbReference type="InterPro" id="IPR036779">
    <property type="entry name" value="LysM_dom_sf"/>
</dbReference>
<accession>A0A1H6X8B2</accession>
<dbReference type="CDD" id="cd00118">
    <property type="entry name" value="LysM"/>
    <property type="match status" value="1"/>
</dbReference>
<dbReference type="PANTHER" id="PTHR34700">
    <property type="entry name" value="POTASSIUM BINDING PROTEIN KBP"/>
    <property type="match status" value="1"/>
</dbReference>
<feature type="region of interest" description="Disordered" evidence="1">
    <location>
        <begin position="124"/>
        <end position="151"/>
    </location>
</feature>
<protein>
    <recommendedName>
        <fullName evidence="5">LysM domain-containing protein</fullName>
    </recommendedName>
</protein>
<name>A0A1H6X8B2_9MICO</name>